<evidence type="ECO:0000256" key="1">
    <source>
        <dbReference type="SAM" id="MobiDB-lite"/>
    </source>
</evidence>
<feature type="transmembrane region" description="Helical" evidence="2">
    <location>
        <begin position="251"/>
        <end position="275"/>
    </location>
</feature>
<dbReference type="Pfam" id="PF02517">
    <property type="entry name" value="Rce1-like"/>
    <property type="match status" value="1"/>
</dbReference>
<keyword evidence="2" id="KW-0812">Transmembrane</keyword>
<feature type="domain" description="CAAX prenyl protease 2/Lysostaphin resistance protein A-like" evidence="3">
    <location>
        <begin position="171"/>
        <end position="262"/>
    </location>
</feature>
<reference evidence="4 5" key="1">
    <citation type="submission" date="2018-11" db="EMBL/GenBank/DDBJ databases">
        <title>Sequencing the genomes of 1000 actinobacteria strains.</title>
        <authorList>
            <person name="Klenk H.-P."/>
        </authorList>
    </citation>
    <scope>NUCLEOTIDE SEQUENCE [LARGE SCALE GENOMIC DNA]</scope>
    <source>
        <strain evidence="4 5">DSM 14012</strain>
    </source>
</reference>
<accession>A0A3N2C1X7</accession>
<feature type="transmembrane region" description="Helical" evidence="2">
    <location>
        <begin position="227"/>
        <end position="244"/>
    </location>
</feature>
<feature type="transmembrane region" description="Helical" evidence="2">
    <location>
        <begin position="172"/>
        <end position="197"/>
    </location>
</feature>
<evidence type="ECO:0000259" key="3">
    <source>
        <dbReference type="Pfam" id="PF02517"/>
    </source>
</evidence>
<evidence type="ECO:0000256" key="2">
    <source>
        <dbReference type="SAM" id="Phobius"/>
    </source>
</evidence>
<proteinExistence type="predicted"/>
<name>A0A3N2C1X7_9MICO</name>
<feature type="compositionally biased region" description="Polar residues" evidence="1">
    <location>
        <begin position="8"/>
        <end position="23"/>
    </location>
</feature>
<dbReference type="GO" id="GO:0004175">
    <property type="term" value="F:endopeptidase activity"/>
    <property type="evidence" value="ECO:0007669"/>
    <property type="project" value="UniProtKB-ARBA"/>
</dbReference>
<evidence type="ECO:0000313" key="4">
    <source>
        <dbReference type="EMBL" id="ROR81314.1"/>
    </source>
</evidence>
<gene>
    <name evidence="4" type="ORF">EDD42_1370</name>
</gene>
<feature type="transmembrane region" description="Helical" evidence="2">
    <location>
        <begin position="132"/>
        <end position="152"/>
    </location>
</feature>
<dbReference type="Proteomes" id="UP000266915">
    <property type="component" value="Unassembled WGS sequence"/>
</dbReference>
<evidence type="ECO:0000313" key="5">
    <source>
        <dbReference type="Proteomes" id="UP000266915"/>
    </source>
</evidence>
<feature type="transmembrane region" description="Helical" evidence="2">
    <location>
        <begin position="204"/>
        <end position="221"/>
    </location>
</feature>
<feature type="transmembrane region" description="Helical" evidence="2">
    <location>
        <begin position="41"/>
        <end position="62"/>
    </location>
</feature>
<sequence>MVCGALGATSQQNGPVSEQNTTERGPDLPEGAGDSRRWWEIGIVLALSLGASAVYSIISLIAKLTAGPPLSDQSAAINTTQATREWLDFSYQFLGLFFQLAPVALVVYLLWQPARSGFARMGLDLRSPGRDLGRGLVLVAAIGVPGIGVYALGRALGVTVAVSTFPDTMYWWTIPMLVFSALRAGLQEEVIIIGYLYTRLREIGWGWWTIILSTAVLRGSYHLYQGIGPFFGNVAMGIAFGWCYKRWGRVMPLVVAHTVIDIISFAGFPLAVAWWPEIFAATPSS</sequence>
<protein>
    <recommendedName>
        <fullName evidence="3">CAAX prenyl protease 2/Lysostaphin resistance protein A-like domain-containing protein</fullName>
    </recommendedName>
</protein>
<dbReference type="InterPro" id="IPR003675">
    <property type="entry name" value="Rce1/LyrA-like_dom"/>
</dbReference>
<feature type="transmembrane region" description="Helical" evidence="2">
    <location>
        <begin position="89"/>
        <end position="111"/>
    </location>
</feature>
<dbReference type="GO" id="GO:0080120">
    <property type="term" value="P:CAAX-box protein maturation"/>
    <property type="evidence" value="ECO:0007669"/>
    <property type="project" value="UniProtKB-ARBA"/>
</dbReference>
<keyword evidence="2" id="KW-1133">Transmembrane helix</keyword>
<organism evidence="4 5">
    <name type="scientific">Plantibacter flavus</name>
    <dbReference type="NCBI Taxonomy" id="150123"/>
    <lineage>
        <taxon>Bacteria</taxon>
        <taxon>Bacillati</taxon>
        <taxon>Actinomycetota</taxon>
        <taxon>Actinomycetes</taxon>
        <taxon>Micrococcales</taxon>
        <taxon>Microbacteriaceae</taxon>
        <taxon>Plantibacter</taxon>
    </lineage>
</organism>
<keyword evidence="5" id="KW-1185">Reference proteome</keyword>
<feature type="region of interest" description="Disordered" evidence="1">
    <location>
        <begin position="1"/>
        <end position="33"/>
    </location>
</feature>
<dbReference type="AlphaFoldDB" id="A0A3N2C1X7"/>
<comment type="caution">
    <text evidence="4">The sequence shown here is derived from an EMBL/GenBank/DDBJ whole genome shotgun (WGS) entry which is preliminary data.</text>
</comment>
<dbReference type="EMBL" id="RKHL01000001">
    <property type="protein sequence ID" value="ROR81314.1"/>
    <property type="molecule type" value="Genomic_DNA"/>
</dbReference>
<keyword evidence="2" id="KW-0472">Membrane</keyword>